<dbReference type="PANTHER" id="PTHR12398:SF20">
    <property type="entry name" value="PROTEIN PHOSPHATASE 1 REGULATORY INHIBITOR SUBUNIT 2"/>
    <property type="match status" value="1"/>
</dbReference>
<dbReference type="OMA" id="YHAPEND"/>
<name>A9NN84_PICSI</name>
<dbReference type="AlphaFoldDB" id="A9NN84"/>
<dbReference type="PANTHER" id="PTHR12398">
    <property type="entry name" value="PROTEIN PHOSPHATASE INHIBITOR"/>
    <property type="match status" value="1"/>
</dbReference>
<accession>A9NN84</accession>
<evidence type="ECO:0000313" key="2">
    <source>
        <dbReference type="EMBL" id="ABK22095.1"/>
    </source>
</evidence>
<sequence length="106" mass="11773">MKRQNEPKKVRARVIWDEANLGEIEANKPTRQKIDEPKTPYHAPEYDDGMLPSVAHNETSLDDAAHAEAVRNALSRLVASTSEWSREGGDCSSGDEAEDMEYDGEG</sequence>
<organism evidence="2">
    <name type="scientific">Picea sitchensis</name>
    <name type="common">Sitka spruce</name>
    <name type="synonym">Pinus sitchensis</name>
    <dbReference type="NCBI Taxonomy" id="3332"/>
    <lineage>
        <taxon>Eukaryota</taxon>
        <taxon>Viridiplantae</taxon>
        <taxon>Streptophyta</taxon>
        <taxon>Embryophyta</taxon>
        <taxon>Tracheophyta</taxon>
        <taxon>Spermatophyta</taxon>
        <taxon>Pinopsida</taxon>
        <taxon>Pinidae</taxon>
        <taxon>Conifers I</taxon>
        <taxon>Pinales</taxon>
        <taxon>Pinaceae</taxon>
        <taxon>Picea</taxon>
    </lineage>
</organism>
<dbReference type="InterPro" id="IPR007062">
    <property type="entry name" value="PPI-2"/>
</dbReference>
<dbReference type="EMBL" id="EF082741">
    <property type="protein sequence ID" value="ABK22095.1"/>
    <property type="molecule type" value="mRNA"/>
</dbReference>
<dbReference type="Pfam" id="PF04979">
    <property type="entry name" value="IPP-2"/>
    <property type="match status" value="1"/>
</dbReference>
<feature type="compositionally biased region" description="Acidic residues" evidence="1">
    <location>
        <begin position="93"/>
        <end position="106"/>
    </location>
</feature>
<dbReference type="GO" id="GO:0004864">
    <property type="term" value="F:protein phosphatase inhibitor activity"/>
    <property type="evidence" value="ECO:0007669"/>
    <property type="project" value="InterPro"/>
</dbReference>
<feature type="region of interest" description="Disordered" evidence="1">
    <location>
        <begin position="79"/>
        <end position="106"/>
    </location>
</feature>
<proteinExistence type="evidence at transcript level"/>
<evidence type="ECO:0008006" key="3">
    <source>
        <dbReference type="Google" id="ProtNLM"/>
    </source>
</evidence>
<evidence type="ECO:0000256" key="1">
    <source>
        <dbReference type="SAM" id="MobiDB-lite"/>
    </source>
</evidence>
<reference evidence="2" key="1">
    <citation type="journal article" date="2008" name="BMC Genomics">
        <title>A conifer genomics resource of 200,000 spruce (Picea spp.) ESTs and 6,464 high-quality, sequence-finished full-length cDNAs for Sitka spruce (Picea sitchensis).</title>
        <authorList>
            <person name="Ralph S.G."/>
            <person name="Chun H.J."/>
            <person name="Kolosova N."/>
            <person name="Cooper D."/>
            <person name="Oddy C."/>
            <person name="Ritland C.E."/>
            <person name="Kirkpatrick R."/>
            <person name="Moore R."/>
            <person name="Barber S."/>
            <person name="Holt R.A."/>
            <person name="Jones S.J."/>
            <person name="Marra M.A."/>
            <person name="Douglas C.J."/>
            <person name="Ritland K."/>
            <person name="Bohlmann J."/>
        </authorList>
    </citation>
    <scope>NUCLEOTIDE SEQUENCE</scope>
    <source>
        <tissue evidence="2">Bark</tissue>
    </source>
</reference>
<dbReference type="GO" id="GO:0009966">
    <property type="term" value="P:regulation of signal transduction"/>
    <property type="evidence" value="ECO:0007669"/>
    <property type="project" value="InterPro"/>
</dbReference>
<feature type="region of interest" description="Disordered" evidence="1">
    <location>
        <begin position="26"/>
        <end position="54"/>
    </location>
</feature>
<feature type="compositionally biased region" description="Basic and acidic residues" evidence="1">
    <location>
        <begin position="26"/>
        <end position="39"/>
    </location>
</feature>
<protein>
    <recommendedName>
        <fullName evidence="3">Protein phosphatase inhibitor 2</fullName>
    </recommendedName>
</protein>